<keyword evidence="3" id="KW-1185">Reference proteome</keyword>
<dbReference type="RefSeq" id="WP_229923747.1">
    <property type="nucleotide sequence ID" value="NZ_BNBN01000017.1"/>
</dbReference>
<name>A0A7X0HMJ0_9ACTN</name>
<dbReference type="Proteomes" id="UP000540423">
    <property type="component" value="Unassembled WGS sequence"/>
</dbReference>
<dbReference type="EMBL" id="JACHEM010000017">
    <property type="protein sequence ID" value="MBB6439117.1"/>
    <property type="molecule type" value="Genomic_DNA"/>
</dbReference>
<dbReference type="InterPro" id="IPR046200">
    <property type="entry name" value="DUF6233"/>
</dbReference>
<evidence type="ECO:0000313" key="2">
    <source>
        <dbReference type="EMBL" id="MBB6439117.1"/>
    </source>
</evidence>
<dbReference type="Pfam" id="PF19746">
    <property type="entry name" value="DUF6233"/>
    <property type="match status" value="1"/>
</dbReference>
<organism evidence="2 3">
    <name type="scientific">Streptomyces candidus</name>
    <dbReference type="NCBI Taxonomy" id="67283"/>
    <lineage>
        <taxon>Bacteria</taxon>
        <taxon>Bacillati</taxon>
        <taxon>Actinomycetota</taxon>
        <taxon>Actinomycetes</taxon>
        <taxon>Kitasatosporales</taxon>
        <taxon>Streptomycetaceae</taxon>
        <taxon>Streptomyces</taxon>
    </lineage>
</organism>
<accession>A0A7X0HMJ0</accession>
<reference evidence="2 3" key="1">
    <citation type="submission" date="2020-08" db="EMBL/GenBank/DDBJ databases">
        <title>Genomic Encyclopedia of Type Strains, Phase IV (KMG-IV): sequencing the most valuable type-strain genomes for metagenomic binning, comparative biology and taxonomic classification.</title>
        <authorList>
            <person name="Goeker M."/>
        </authorList>
    </citation>
    <scope>NUCLEOTIDE SEQUENCE [LARGE SCALE GENOMIC DNA]</scope>
    <source>
        <strain evidence="2 3">DSM 40141</strain>
    </source>
</reference>
<dbReference type="AlphaFoldDB" id="A0A7X0HMJ0"/>
<evidence type="ECO:0000313" key="3">
    <source>
        <dbReference type="Proteomes" id="UP000540423"/>
    </source>
</evidence>
<proteinExistence type="predicted"/>
<gene>
    <name evidence="2" type="ORF">HNQ79_005629</name>
</gene>
<comment type="caution">
    <text evidence="2">The sequence shown here is derived from an EMBL/GenBank/DDBJ whole genome shotgun (WGS) entry which is preliminary data.</text>
</comment>
<sequence length="115" mass="12463">MGLPPSYDDLPPDVDRLLVLERWHELTLVRIRRALAAAREREAAQQRAASVRPPAPDWVVTTSPGARLPTDVHTGDCFAAPRGRAVTVDEARRALTDGLNACPACRPDTALGFLG</sequence>
<protein>
    <submittedName>
        <fullName evidence="2">Uncharacterized protein</fullName>
    </submittedName>
</protein>
<evidence type="ECO:0000256" key="1">
    <source>
        <dbReference type="SAM" id="MobiDB-lite"/>
    </source>
</evidence>
<feature type="region of interest" description="Disordered" evidence="1">
    <location>
        <begin position="45"/>
        <end position="74"/>
    </location>
</feature>